<dbReference type="SUPFAM" id="SSF53448">
    <property type="entry name" value="Nucleotide-diphospho-sugar transferases"/>
    <property type="match status" value="1"/>
</dbReference>
<keyword evidence="1" id="KW-0328">Glycosyltransferase</keyword>
<dbReference type="RefSeq" id="XP_048136393.1">
    <property type="nucleotide sequence ID" value="XM_048280436.1"/>
</dbReference>
<dbReference type="GeneID" id="115751702"/>
<dbReference type="Proteomes" id="UP000827889">
    <property type="component" value="Chromosome 6"/>
</dbReference>
<dbReference type="InterPro" id="IPR029044">
    <property type="entry name" value="Nucleotide-diphossugar_trans"/>
</dbReference>
<protein>
    <recommendedName>
        <fullName evidence="4">Hexosyltransferase</fullName>
        <ecNumber evidence="4">2.4.1.-</ecNumber>
    </recommendedName>
</protein>
<keyword evidence="2" id="KW-0808">Transferase</keyword>
<evidence type="ECO:0000256" key="2">
    <source>
        <dbReference type="ARBA" id="ARBA00022679"/>
    </source>
</evidence>
<accession>A0ABM3HIF5</accession>
<evidence type="ECO:0000256" key="3">
    <source>
        <dbReference type="ARBA" id="ARBA00023211"/>
    </source>
</evidence>
<keyword evidence="3" id="KW-0464">Manganese</keyword>
<dbReference type="CDD" id="cd02537">
    <property type="entry name" value="GT8_Glycogenin"/>
    <property type="match status" value="1"/>
</dbReference>
<evidence type="ECO:0000256" key="4">
    <source>
        <dbReference type="RuleBase" id="RU362027"/>
    </source>
</evidence>
<evidence type="ECO:0000313" key="5">
    <source>
        <dbReference type="Proteomes" id="UP000827889"/>
    </source>
</evidence>
<name>A0ABM3HIF5_9MYRT</name>
<evidence type="ECO:0000313" key="6">
    <source>
        <dbReference type="RefSeq" id="XP_048136393.1"/>
    </source>
</evidence>
<dbReference type="Pfam" id="PF01501">
    <property type="entry name" value="Glyco_transf_8"/>
    <property type="match status" value="1"/>
</dbReference>
<gene>
    <name evidence="6" type="primary">LOC115751702</name>
</gene>
<comment type="similarity">
    <text evidence="4">Belongs to the glycosyltransferase 8 family.</text>
</comment>
<proteinExistence type="inferred from homology"/>
<sequence length="578" mass="66885">MAASQASRRNSKHKPLILSLLISSLSLLILSGSLKKTRHPVSTPSSSSARTKTHLRHAYLVGKEPELPIWFRLVEEEMKGKRARVGFVNIDDISDPEFATSGLAKAVKVMFDPVSGDLTWKNLFPKWIDEDQKLSKPSCPELPMPNFEDYRDLDVIVAKVPCGGGGDSRRGLRDVFRLQVNLVVANLAVESGRVNPDMNRKIYVVFLGSCGPMIEIFRCDDLLRHVGDYWVYKPELRRLKQKVLMPVGSCQLAPAYVETETFVGWFPGKERWRGYKLQSSLRKANHTVYRPREAYATVLHSSEAYVCGAIALAQSIRRTSSTRDLVLLADNSITNKSLAGLQAAGWKIRRIQRIRSPNAEKDAYNVWNYSKLRVWQLTHYDKVIFLDADLIVLRNIDKFFVYPQLSAVPNNRVLFNSGVMVIEPSNCIFEDLMSKSFKLDSYNGGDQGFLNEFFTWWHRLPSRLNHMKYFERPKDEEHTIPDNLYTMHFLGLKPWMCYRDYDCNWDKETHHVFASDSANRLWWEVYDSMPRELQSFCGLTEEMDFRIRKWRGIAKEANLANGHWKIKVKDNRRLHYFE</sequence>
<dbReference type="InterPro" id="IPR050587">
    <property type="entry name" value="GNT1/Glycosyltrans_8"/>
</dbReference>
<dbReference type="InterPro" id="IPR002495">
    <property type="entry name" value="Glyco_trans_8"/>
</dbReference>
<reference evidence="6" key="1">
    <citation type="submission" date="2025-08" db="UniProtKB">
        <authorList>
            <consortium name="RefSeq"/>
        </authorList>
    </citation>
    <scope>IDENTIFICATION</scope>
    <source>
        <tissue evidence="6">Leaf</tissue>
    </source>
</reference>
<keyword evidence="5" id="KW-1185">Reference proteome</keyword>
<dbReference type="EC" id="2.4.1.-" evidence="4"/>
<dbReference type="Gene3D" id="3.90.550.10">
    <property type="entry name" value="Spore Coat Polysaccharide Biosynthesis Protein SpsA, Chain A"/>
    <property type="match status" value="1"/>
</dbReference>
<organism evidence="5 6">
    <name type="scientific">Rhodamnia argentea</name>
    <dbReference type="NCBI Taxonomy" id="178133"/>
    <lineage>
        <taxon>Eukaryota</taxon>
        <taxon>Viridiplantae</taxon>
        <taxon>Streptophyta</taxon>
        <taxon>Embryophyta</taxon>
        <taxon>Tracheophyta</taxon>
        <taxon>Spermatophyta</taxon>
        <taxon>Magnoliopsida</taxon>
        <taxon>eudicotyledons</taxon>
        <taxon>Gunneridae</taxon>
        <taxon>Pentapetalae</taxon>
        <taxon>rosids</taxon>
        <taxon>malvids</taxon>
        <taxon>Myrtales</taxon>
        <taxon>Myrtaceae</taxon>
        <taxon>Myrtoideae</taxon>
        <taxon>Myrteae</taxon>
        <taxon>Australasian group</taxon>
        <taxon>Rhodamnia</taxon>
    </lineage>
</organism>
<dbReference type="PANTHER" id="PTHR11183">
    <property type="entry name" value="GLYCOGENIN SUBFAMILY MEMBER"/>
    <property type="match status" value="1"/>
</dbReference>
<evidence type="ECO:0000256" key="1">
    <source>
        <dbReference type="ARBA" id="ARBA00022676"/>
    </source>
</evidence>